<feature type="region of interest" description="Disordered" evidence="9">
    <location>
        <begin position="86"/>
        <end position="109"/>
    </location>
</feature>
<comment type="similarity">
    <text evidence="3">Belongs to the pICln (TC 1.A.47) family.</text>
</comment>
<dbReference type="AlphaFoldDB" id="A0A8C6S4D6"/>
<dbReference type="GO" id="GO:0000387">
    <property type="term" value="P:spliceosomal snRNP assembly"/>
    <property type="evidence" value="ECO:0007669"/>
    <property type="project" value="InterPro"/>
</dbReference>
<accession>A0A8C6S4D6</accession>
<protein>
    <recommendedName>
        <fullName evidence="4">Methylosome subunit pICln</fullName>
    </recommendedName>
    <alternativeName>
        <fullName evidence="7">Chloride conductance regulatory protein ICln</fullName>
    </alternativeName>
</protein>
<dbReference type="GO" id="GO:0005681">
    <property type="term" value="C:spliceosomal complex"/>
    <property type="evidence" value="ECO:0007669"/>
    <property type="project" value="TreeGrafter"/>
</dbReference>
<feature type="region of interest" description="Disordered" evidence="9">
    <location>
        <begin position="132"/>
        <end position="167"/>
    </location>
</feature>
<dbReference type="GO" id="GO:0006884">
    <property type="term" value="P:cell volume homeostasis"/>
    <property type="evidence" value="ECO:0007669"/>
    <property type="project" value="InterPro"/>
</dbReference>
<dbReference type="PANTHER" id="PTHR21399:SF0">
    <property type="entry name" value="METHYLOSOME SUBUNIT PICLN"/>
    <property type="match status" value="1"/>
</dbReference>
<evidence type="ECO:0000256" key="1">
    <source>
        <dbReference type="ARBA" id="ARBA00004123"/>
    </source>
</evidence>
<dbReference type="Pfam" id="PF03517">
    <property type="entry name" value="Voldacs"/>
    <property type="match status" value="1"/>
</dbReference>
<reference evidence="10" key="1">
    <citation type="submission" date="2025-08" db="UniProtKB">
        <authorList>
            <consortium name="Ensembl"/>
        </authorList>
    </citation>
    <scope>IDENTIFICATION</scope>
</reference>
<dbReference type="Ensembl" id="ENSNMLT00000000197.1">
    <property type="protein sequence ID" value="ENSNMLP00000000154.1"/>
    <property type="gene ID" value="ENSNMLG00000000134.1"/>
</dbReference>
<dbReference type="Gene3D" id="2.30.29.30">
    <property type="entry name" value="Pleckstrin-homology domain (PH domain)/Phosphotyrosine-binding domain (PTB)"/>
    <property type="match status" value="1"/>
</dbReference>
<evidence type="ECO:0000256" key="4">
    <source>
        <dbReference type="ARBA" id="ARBA00015653"/>
    </source>
</evidence>
<organism evidence="10 11">
    <name type="scientific">Neogobius melanostomus</name>
    <name type="common">round goby</name>
    <dbReference type="NCBI Taxonomy" id="47308"/>
    <lineage>
        <taxon>Eukaryota</taxon>
        <taxon>Metazoa</taxon>
        <taxon>Chordata</taxon>
        <taxon>Craniata</taxon>
        <taxon>Vertebrata</taxon>
        <taxon>Euteleostomi</taxon>
        <taxon>Actinopterygii</taxon>
        <taxon>Neopterygii</taxon>
        <taxon>Teleostei</taxon>
        <taxon>Neoteleostei</taxon>
        <taxon>Acanthomorphata</taxon>
        <taxon>Gobiaria</taxon>
        <taxon>Gobiiformes</taxon>
        <taxon>Gobioidei</taxon>
        <taxon>Gobiidae</taxon>
        <taxon>Benthophilinae</taxon>
        <taxon>Neogobiini</taxon>
        <taxon>Neogobius</taxon>
    </lineage>
</organism>
<dbReference type="InterPro" id="IPR039924">
    <property type="entry name" value="ICln/Lot5/Saf5"/>
</dbReference>
<keyword evidence="6" id="KW-0539">Nucleus</keyword>
<dbReference type="GO" id="GO:0045292">
    <property type="term" value="P:mRNA cis splicing, via spliceosome"/>
    <property type="evidence" value="ECO:0007669"/>
    <property type="project" value="TreeGrafter"/>
</dbReference>
<reference evidence="10" key="2">
    <citation type="submission" date="2025-09" db="UniProtKB">
        <authorList>
            <consortium name="Ensembl"/>
        </authorList>
    </citation>
    <scope>IDENTIFICATION</scope>
</reference>
<keyword evidence="11" id="KW-1185">Reference proteome</keyword>
<dbReference type="GO" id="GO:0034709">
    <property type="term" value="C:methylosome"/>
    <property type="evidence" value="ECO:0007669"/>
    <property type="project" value="InterPro"/>
</dbReference>
<evidence type="ECO:0000313" key="10">
    <source>
        <dbReference type="Ensembl" id="ENSNMLP00000000154.1"/>
    </source>
</evidence>
<name>A0A8C6S4D6_9GOBI</name>
<comment type="function">
    <text evidence="8">Involved in both the assembly of spliceosomal snRNPs and the methylation of Sm proteins. Chaperone that regulates the assembly of spliceosomal U1, U2, U4 and U5 small nuclear ribonucleoproteins (snRNPs), the building blocks of the spliceosome, and thereby plays an important role in the splicing of cellular pre-mRNAs. Most spliceosomal snRNPs contain a common set of Sm proteins SNRPB, SNRPD1, SNRPD2, SNRPD3, SNRPE, SNRPF and SNRPG that assemble in a heptameric protein ring on the Sm site of the small nuclear RNA to form the core snRNP (Sm core). In the cytosol, the Sm proteins SNRPD1, SNRPD2, SNRPE, SNRPF and SNRPG are trapped in an inactive 6S pICln-Sm complex by the chaperone CLNS1A that controls the assembly of the core snRNP. Dissociation by the SMN complex of CLNS1A from the trapped Sm proteins and their transfer to an SMN-Sm complex triggers the assembly of core snRNPs and their transport to the nucleus.</text>
</comment>
<dbReference type="InterPro" id="IPR011993">
    <property type="entry name" value="PH-like_dom_sf"/>
</dbReference>
<feature type="compositionally biased region" description="Acidic residues" evidence="9">
    <location>
        <begin position="87"/>
        <end position="102"/>
    </location>
</feature>
<sequence length="238" mass="26054">MVVLKHLSPPTEGVRHEQPETTAVMDGQRLGCGTLYVTETRLSWFDGSGLGFALEYPSIGLHAISRDVSAYPQEHLYVMVNGKLSEENESEMPADDEEDSGSEEERAITEIRFVPSDKSTLEPMFSAMCDCQALHPDPEDQDSDSDFEGDEYDVEEAAPEQGQGDVPSFYTCEEGLSALTAEGQATLERLEGMLAQSVSEQYHMAGVRTEESTAQLEDGMEVEAAAEAGQFEDADVDH</sequence>
<dbReference type="PRINTS" id="PR01348">
    <property type="entry name" value="ICLNCHANNEL"/>
</dbReference>
<evidence type="ECO:0000313" key="11">
    <source>
        <dbReference type="Proteomes" id="UP000694523"/>
    </source>
</evidence>
<evidence type="ECO:0000256" key="5">
    <source>
        <dbReference type="ARBA" id="ARBA00022490"/>
    </source>
</evidence>
<evidence type="ECO:0000256" key="8">
    <source>
        <dbReference type="ARBA" id="ARBA00045890"/>
    </source>
</evidence>
<dbReference type="InterPro" id="IPR003521">
    <property type="entry name" value="ICln"/>
</dbReference>
<comment type="subcellular location">
    <subcellularLocation>
        <location evidence="2">Cytoplasm</location>
    </subcellularLocation>
    <subcellularLocation>
        <location evidence="1">Nucleus</location>
    </subcellularLocation>
</comment>
<dbReference type="Proteomes" id="UP000694523">
    <property type="component" value="Unplaced"/>
</dbReference>
<dbReference type="GO" id="GO:0034715">
    <property type="term" value="C:pICln-Sm protein complex"/>
    <property type="evidence" value="ECO:0007669"/>
    <property type="project" value="InterPro"/>
</dbReference>
<dbReference type="GO" id="GO:0005886">
    <property type="term" value="C:plasma membrane"/>
    <property type="evidence" value="ECO:0007669"/>
    <property type="project" value="InterPro"/>
</dbReference>
<keyword evidence="5" id="KW-0963">Cytoplasm</keyword>
<dbReference type="PANTHER" id="PTHR21399">
    <property type="entry name" value="CHLORIDE CONDUCTANCE REGULATORY PROTEIN ICLN"/>
    <property type="match status" value="1"/>
</dbReference>
<evidence type="ECO:0000256" key="7">
    <source>
        <dbReference type="ARBA" id="ARBA00033090"/>
    </source>
</evidence>
<proteinExistence type="inferred from homology"/>
<evidence type="ECO:0000256" key="6">
    <source>
        <dbReference type="ARBA" id="ARBA00023242"/>
    </source>
</evidence>
<dbReference type="GO" id="GO:0005829">
    <property type="term" value="C:cytosol"/>
    <property type="evidence" value="ECO:0007669"/>
    <property type="project" value="InterPro"/>
</dbReference>
<feature type="compositionally biased region" description="Acidic residues" evidence="9">
    <location>
        <begin position="139"/>
        <end position="158"/>
    </location>
</feature>
<dbReference type="GO" id="GO:0006821">
    <property type="term" value="P:chloride transport"/>
    <property type="evidence" value="ECO:0007669"/>
    <property type="project" value="InterPro"/>
</dbReference>
<evidence type="ECO:0000256" key="9">
    <source>
        <dbReference type="SAM" id="MobiDB-lite"/>
    </source>
</evidence>
<evidence type="ECO:0000256" key="3">
    <source>
        <dbReference type="ARBA" id="ARBA00007054"/>
    </source>
</evidence>
<evidence type="ECO:0000256" key="2">
    <source>
        <dbReference type="ARBA" id="ARBA00004496"/>
    </source>
</evidence>